<dbReference type="GO" id="GO:0005886">
    <property type="term" value="C:plasma membrane"/>
    <property type="evidence" value="ECO:0007669"/>
    <property type="project" value="UniProtKB-SubCell"/>
</dbReference>
<evidence type="ECO:0000256" key="3">
    <source>
        <dbReference type="ARBA" id="ARBA00022475"/>
    </source>
</evidence>
<dbReference type="InterPro" id="IPR032816">
    <property type="entry name" value="VTT_dom"/>
</dbReference>
<dbReference type="Proteomes" id="UP000284177">
    <property type="component" value="Unassembled WGS sequence"/>
</dbReference>
<comment type="subcellular location">
    <subcellularLocation>
        <location evidence="1">Cell membrane</location>
        <topology evidence="1">Multi-pass membrane protein</topology>
    </subcellularLocation>
</comment>
<keyword evidence="5 7" id="KW-1133">Transmembrane helix</keyword>
<dbReference type="PANTHER" id="PTHR42709">
    <property type="entry name" value="ALKALINE PHOSPHATASE LIKE PROTEIN"/>
    <property type="match status" value="1"/>
</dbReference>
<dbReference type="InterPro" id="IPR051311">
    <property type="entry name" value="DedA_domain"/>
</dbReference>
<dbReference type="AlphaFoldDB" id="A0A419T9W4"/>
<sequence length="207" mass="23352">METIIVELARSLVENNKILSFFFFFISQSLQVLFPPYPGDMVLILEGYLSGIAEINIVLVSLNAILATFLSSILLYHIGKKEQEKILKSKIINYLFDTAKVDKLRNLFDNYGPVAIIASKFIPGIYSVTILAAGIFQVPKRIAYISIAVITALHHILLIYLGNLVGENWKVILYKIEAYNKYVIILAVLGILIYGLLILIKNKLFQE</sequence>
<evidence type="ECO:0000313" key="9">
    <source>
        <dbReference type="EMBL" id="RKD34269.1"/>
    </source>
</evidence>
<evidence type="ECO:0000256" key="5">
    <source>
        <dbReference type="ARBA" id="ARBA00022989"/>
    </source>
</evidence>
<feature type="domain" description="VTT" evidence="8">
    <location>
        <begin position="38"/>
        <end position="163"/>
    </location>
</feature>
<keyword evidence="10" id="KW-1185">Reference proteome</keyword>
<dbReference type="PANTHER" id="PTHR42709:SF6">
    <property type="entry name" value="UNDECAPRENYL PHOSPHATE TRANSPORTER A"/>
    <property type="match status" value="1"/>
</dbReference>
<name>A0A419T9W4_9FIRM</name>
<proteinExistence type="inferred from homology"/>
<evidence type="ECO:0000259" key="8">
    <source>
        <dbReference type="Pfam" id="PF09335"/>
    </source>
</evidence>
<feature type="transmembrane region" description="Helical" evidence="7">
    <location>
        <begin position="142"/>
        <end position="161"/>
    </location>
</feature>
<keyword evidence="6 7" id="KW-0472">Membrane</keyword>
<protein>
    <recommendedName>
        <fullName evidence="8">VTT domain-containing protein</fullName>
    </recommendedName>
</protein>
<comment type="similarity">
    <text evidence="2">Belongs to the DedA family.</text>
</comment>
<keyword evidence="4 7" id="KW-0812">Transmembrane</keyword>
<feature type="transmembrane region" description="Helical" evidence="7">
    <location>
        <begin position="18"/>
        <end position="37"/>
    </location>
</feature>
<feature type="transmembrane region" description="Helical" evidence="7">
    <location>
        <begin position="57"/>
        <end position="78"/>
    </location>
</feature>
<keyword evidence="3" id="KW-1003">Cell membrane</keyword>
<gene>
    <name evidence="9" type="ORF">BET03_00095</name>
</gene>
<dbReference type="RefSeq" id="WP_183108646.1">
    <property type="nucleotide sequence ID" value="NZ_MCIB01000001.1"/>
</dbReference>
<evidence type="ECO:0000256" key="2">
    <source>
        <dbReference type="ARBA" id="ARBA00010792"/>
    </source>
</evidence>
<evidence type="ECO:0000256" key="4">
    <source>
        <dbReference type="ARBA" id="ARBA00022692"/>
    </source>
</evidence>
<evidence type="ECO:0000256" key="7">
    <source>
        <dbReference type="SAM" id="Phobius"/>
    </source>
</evidence>
<feature type="transmembrane region" description="Helical" evidence="7">
    <location>
        <begin position="114"/>
        <end position="136"/>
    </location>
</feature>
<comment type="caution">
    <text evidence="9">The sequence shown here is derived from an EMBL/GenBank/DDBJ whole genome shotgun (WGS) entry which is preliminary data.</text>
</comment>
<accession>A0A419T9W4</accession>
<evidence type="ECO:0000256" key="6">
    <source>
        <dbReference type="ARBA" id="ARBA00023136"/>
    </source>
</evidence>
<evidence type="ECO:0000313" key="10">
    <source>
        <dbReference type="Proteomes" id="UP000284177"/>
    </source>
</evidence>
<reference evidence="9 10" key="1">
    <citation type="submission" date="2016-08" db="EMBL/GenBank/DDBJ databases">
        <title>Novel Firmicutes and Novel Genomes.</title>
        <authorList>
            <person name="Poppleton D.I."/>
            <person name="Gribaldo S."/>
        </authorList>
    </citation>
    <scope>NUCLEOTIDE SEQUENCE [LARGE SCALE GENOMIC DNA]</scope>
    <source>
        <strain evidence="9 10">CTT3</strain>
    </source>
</reference>
<feature type="transmembrane region" description="Helical" evidence="7">
    <location>
        <begin position="182"/>
        <end position="200"/>
    </location>
</feature>
<dbReference type="Pfam" id="PF09335">
    <property type="entry name" value="VTT_dom"/>
    <property type="match status" value="1"/>
</dbReference>
<evidence type="ECO:0000256" key="1">
    <source>
        <dbReference type="ARBA" id="ARBA00004651"/>
    </source>
</evidence>
<dbReference type="EMBL" id="MCIB01000001">
    <property type="protein sequence ID" value="RKD34269.1"/>
    <property type="molecule type" value="Genomic_DNA"/>
</dbReference>
<organism evidence="9 10">
    <name type="scientific">Thermohalobacter berrensis</name>
    <dbReference type="NCBI Taxonomy" id="99594"/>
    <lineage>
        <taxon>Bacteria</taxon>
        <taxon>Bacillati</taxon>
        <taxon>Bacillota</taxon>
        <taxon>Tissierellia</taxon>
        <taxon>Tissierellales</taxon>
        <taxon>Thermohalobacteraceae</taxon>
        <taxon>Thermohalobacter</taxon>
    </lineage>
</organism>